<organism evidence="2 3">
    <name type="scientific">Sporolactobacillus putidus</name>
    <dbReference type="NCBI Taxonomy" id="492735"/>
    <lineage>
        <taxon>Bacteria</taxon>
        <taxon>Bacillati</taxon>
        <taxon>Bacillota</taxon>
        <taxon>Bacilli</taxon>
        <taxon>Bacillales</taxon>
        <taxon>Sporolactobacillaceae</taxon>
        <taxon>Sporolactobacillus</taxon>
    </lineage>
</organism>
<protein>
    <recommendedName>
        <fullName evidence="1">DUF4097 domain-containing protein</fullName>
    </recommendedName>
</protein>
<evidence type="ECO:0000313" key="3">
    <source>
        <dbReference type="Proteomes" id="UP000654670"/>
    </source>
</evidence>
<gene>
    <name evidence="2" type="ORF">GCM10007968_14960</name>
</gene>
<reference evidence="2" key="2">
    <citation type="submission" date="2020-09" db="EMBL/GenBank/DDBJ databases">
        <authorList>
            <person name="Sun Q."/>
            <person name="Ohkuma M."/>
        </authorList>
    </citation>
    <scope>NUCLEOTIDE SEQUENCE</scope>
    <source>
        <strain evidence="2">JCM 15325</strain>
    </source>
</reference>
<dbReference type="Pfam" id="PF13349">
    <property type="entry name" value="DUF4097"/>
    <property type="match status" value="1"/>
</dbReference>
<dbReference type="InterPro" id="IPR025164">
    <property type="entry name" value="Toastrack_DUF4097"/>
</dbReference>
<accession>A0A917S2Y5</accession>
<name>A0A917S2Y5_9BACL</name>
<dbReference type="AlphaFoldDB" id="A0A917S2Y5"/>
<proteinExistence type="predicted"/>
<evidence type="ECO:0000313" key="2">
    <source>
        <dbReference type="EMBL" id="GGL51820.1"/>
    </source>
</evidence>
<dbReference type="RefSeq" id="WP_188802469.1">
    <property type="nucleotide sequence ID" value="NZ_BMOK01000005.1"/>
</dbReference>
<feature type="domain" description="DUF4097" evidence="1">
    <location>
        <begin position="43"/>
        <end position="285"/>
    </location>
</feature>
<reference evidence="2" key="1">
    <citation type="journal article" date="2014" name="Int. J. Syst. Evol. Microbiol.">
        <title>Complete genome sequence of Corynebacterium casei LMG S-19264T (=DSM 44701T), isolated from a smear-ripened cheese.</title>
        <authorList>
            <consortium name="US DOE Joint Genome Institute (JGI-PGF)"/>
            <person name="Walter F."/>
            <person name="Albersmeier A."/>
            <person name="Kalinowski J."/>
            <person name="Ruckert C."/>
        </authorList>
    </citation>
    <scope>NUCLEOTIDE SEQUENCE</scope>
    <source>
        <strain evidence="2">JCM 15325</strain>
    </source>
</reference>
<evidence type="ECO:0000259" key="1">
    <source>
        <dbReference type="Pfam" id="PF13349"/>
    </source>
</evidence>
<dbReference type="EMBL" id="BMOK01000005">
    <property type="protein sequence ID" value="GGL51820.1"/>
    <property type="molecule type" value="Genomic_DNA"/>
</dbReference>
<comment type="caution">
    <text evidence="2">The sequence shown here is derived from an EMBL/GenBank/DDBJ whole genome shotgun (WGS) entry which is preliminary data.</text>
</comment>
<dbReference type="Proteomes" id="UP000654670">
    <property type="component" value="Unassembled WGS sequence"/>
</dbReference>
<dbReference type="Gene3D" id="2.160.20.120">
    <property type="match status" value="1"/>
</dbReference>
<sequence>MKRFVAVLAVLAVLYVLFFNPFGFSWLPFGHPQTDETVTGDVQSIKIETSGAEVQVVPENGNRLWTKLDGGGSASVQKNGNTINVKMKGTDWFLPFSWFRHPDLTVYIPQDYRRNLDLTVGSGTLSFDGKSANDPYVLEQVILNVRSGTADLRDFSARSLKLEEASGLATLSTLSINSAAIHVQSGILNLKHYSGPVSADVQSGNLNAQFAELKGPVTVDVQSGLATIDLPDNADFTLNGKIASGFIDCRLPLKNEQSDSTELKGTHGSGKYTVNLSVRSGLINLR</sequence>
<keyword evidence="3" id="KW-1185">Reference proteome</keyword>